<reference evidence="1 2" key="1">
    <citation type="journal article" date="2019" name="Commun. Biol.">
        <title>The bagworm genome reveals a unique fibroin gene that provides high tensile strength.</title>
        <authorList>
            <person name="Kono N."/>
            <person name="Nakamura H."/>
            <person name="Ohtoshi R."/>
            <person name="Tomita M."/>
            <person name="Numata K."/>
            <person name="Arakawa K."/>
        </authorList>
    </citation>
    <scope>NUCLEOTIDE SEQUENCE [LARGE SCALE GENOMIC DNA]</scope>
</reference>
<protein>
    <submittedName>
        <fullName evidence="1">Uncharacterized protein</fullName>
    </submittedName>
</protein>
<dbReference type="AlphaFoldDB" id="A0A4C1WZI6"/>
<keyword evidence="2" id="KW-1185">Reference proteome</keyword>
<evidence type="ECO:0000313" key="2">
    <source>
        <dbReference type="Proteomes" id="UP000299102"/>
    </source>
</evidence>
<comment type="caution">
    <text evidence="1">The sequence shown here is derived from an EMBL/GenBank/DDBJ whole genome shotgun (WGS) entry which is preliminary data.</text>
</comment>
<dbReference type="Proteomes" id="UP000299102">
    <property type="component" value="Unassembled WGS sequence"/>
</dbReference>
<accession>A0A4C1WZI6</accession>
<organism evidence="1 2">
    <name type="scientific">Eumeta variegata</name>
    <name type="common">Bagworm moth</name>
    <name type="synonym">Eumeta japonica</name>
    <dbReference type="NCBI Taxonomy" id="151549"/>
    <lineage>
        <taxon>Eukaryota</taxon>
        <taxon>Metazoa</taxon>
        <taxon>Ecdysozoa</taxon>
        <taxon>Arthropoda</taxon>
        <taxon>Hexapoda</taxon>
        <taxon>Insecta</taxon>
        <taxon>Pterygota</taxon>
        <taxon>Neoptera</taxon>
        <taxon>Endopterygota</taxon>
        <taxon>Lepidoptera</taxon>
        <taxon>Glossata</taxon>
        <taxon>Ditrysia</taxon>
        <taxon>Tineoidea</taxon>
        <taxon>Psychidae</taxon>
        <taxon>Oiketicinae</taxon>
        <taxon>Eumeta</taxon>
    </lineage>
</organism>
<dbReference type="EMBL" id="BGZK01000669">
    <property type="protein sequence ID" value="GBP55455.1"/>
    <property type="molecule type" value="Genomic_DNA"/>
</dbReference>
<name>A0A4C1WZI6_EUMVA</name>
<gene>
    <name evidence="1" type="ORF">EVAR_42631_1</name>
</gene>
<sequence>MRARNTLAIFPSTAQTLPVNGDSPPFICRGRGAPAGAPAPSNYRKYYSNATILVSAGASAQNLGTAGKFEVVGPFRCRRCPRCGVSDERYHSLSLLLHCKDIASNRVRKGESDFCI</sequence>
<evidence type="ECO:0000313" key="1">
    <source>
        <dbReference type="EMBL" id="GBP55455.1"/>
    </source>
</evidence>
<proteinExistence type="predicted"/>